<dbReference type="EMBL" id="BAABJO010000003">
    <property type="protein sequence ID" value="GAA5113045.1"/>
    <property type="molecule type" value="Genomic_DNA"/>
</dbReference>
<proteinExistence type="predicted"/>
<comment type="caution">
    <text evidence="3">The sequence shown here is derived from an EMBL/GenBank/DDBJ whole genome shotgun (WGS) entry which is preliminary data.</text>
</comment>
<keyword evidence="1" id="KW-0456">Lyase</keyword>
<evidence type="ECO:0000313" key="4">
    <source>
        <dbReference type="Proteomes" id="UP001500804"/>
    </source>
</evidence>
<dbReference type="InterPro" id="IPR032465">
    <property type="entry name" value="ACMSD"/>
</dbReference>
<dbReference type="Proteomes" id="UP001500804">
    <property type="component" value="Unassembled WGS sequence"/>
</dbReference>
<protein>
    <submittedName>
        <fullName evidence="3">Amidohydrolase family protein</fullName>
    </submittedName>
</protein>
<feature type="domain" description="Amidohydrolase-related" evidence="2">
    <location>
        <begin position="69"/>
        <end position="347"/>
    </location>
</feature>
<dbReference type="PANTHER" id="PTHR21240">
    <property type="entry name" value="2-AMINO-3-CARBOXYLMUCONATE-6-SEMIALDEHYDE DECARBOXYLASE"/>
    <property type="match status" value="1"/>
</dbReference>
<dbReference type="InterPro" id="IPR006680">
    <property type="entry name" value="Amidohydro-rel"/>
</dbReference>
<dbReference type="Pfam" id="PF04909">
    <property type="entry name" value="Amidohydro_2"/>
    <property type="match status" value="1"/>
</dbReference>
<dbReference type="SUPFAM" id="SSF51556">
    <property type="entry name" value="Metallo-dependent hydrolases"/>
    <property type="match status" value="1"/>
</dbReference>
<dbReference type="PANTHER" id="PTHR21240:SF30">
    <property type="entry name" value="AMIDOHYDROLASE-RELATED DOMAIN-CONTAINING PROTEIN-RELATED"/>
    <property type="match status" value="1"/>
</dbReference>
<reference evidence="4" key="1">
    <citation type="journal article" date="2019" name="Int. J. Syst. Evol. Microbiol.">
        <title>The Global Catalogue of Microorganisms (GCM) 10K type strain sequencing project: providing services to taxonomists for standard genome sequencing and annotation.</title>
        <authorList>
            <consortium name="The Broad Institute Genomics Platform"/>
            <consortium name="The Broad Institute Genome Sequencing Center for Infectious Disease"/>
            <person name="Wu L."/>
            <person name="Ma J."/>
        </authorList>
    </citation>
    <scope>NUCLEOTIDE SEQUENCE [LARGE SCALE GENOMIC DNA]</scope>
    <source>
        <strain evidence="4">JCM 18302</strain>
    </source>
</reference>
<sequence>MEESNPDGGYLRIATEEAFVIPELLSRWRDMAEQGTNSDPGFLSMWGGFYALSSSERPASIRRRLVDLGDERVADMDRAGIDHQVLSLTAPGTQAFDRDTAVAMATLANDRLADACRARPDRFTGLTAVAPQDPEAAAKEVGRGHDLGFKGVILNSHTNGEYLDDPKYWPIFEAAEALDTPVYLHPNTPSRGMIQPFLDVGLEGAIYGFSVETGLHLLRLVIAGVFDRFPRLKLVVGHLGEALPFWLYRLDYMHAAGVRAGRYETMRPLARRPSDYLRENVWVTTSGMPWAPAILFCRDVLGPDHVMYAMDYPYQYELDEVRDQDALPLSPDEKRQFFQTNAERVFALDVGAARTGAARITRP</sequence>
<gene>
    <name evidence="3" type="ORF">GCM10023320_08060</name>
</gene>
<dbReference type="InterPro" id="IPR032466">
    <property type="entry name" value="Metal_Hydrolase"/>
</dbReference>
<evidence type="ECO:0000259" key="2">
    <source>
        <dbReference type="Pfam" id="PF04909"/>
    </source>
</evidence>
<accession>A0ABP9NAI1</accession>
<evidence type="ECO:0000313" key="3">
    <source>
        <dbReference type="EMBL" id="GAA5113045.1"/>
    </source>
</evidence>
<organism evidence="3 4">
    <name type="scientific">Pseudonocardia adelaidensis</name>
    <dbReference type="NCBI Taxonomy" id="648754"/>
    <lineage>
        <taxon>Bacteria</taxon>
        <taxon>Bacillati</taxon>
        <taxon>Actinomycetota</taxon>
        <taxon>Actinomycetes</taxon>
        <taxon>Pseudonocardiales</taxon>
        <taxon>Pseudonocardiaceae</taxon>
        <taxon>Pseudonocardia</taxon>
    </lineage>
</organism>
<keyword evidence="4" id="KW-1185">Reference proteome</keyword>
<name>A0ABP9NAI1_9PSEU</name>
<dbReference type="RefSeq" id="WP_345603377.1">
    <property type="nucleotide sequence ID" value="NZ_BAABJO010000003.1"/>
</dbReference>
<dbReference type="Gene3D" id="3.20.20.140">
    <property type="entry name" value="Metal-dependent hydrolases"/>
    <property type="match status" value="1"/>
</dbReference>
<evidence type="ECO:0000256" key="1">
    <source>
        <dbReference type="ARBA" id="ARBA00023239"/>
    </source>
</evidence>